<gene>
    <name evidence="1" type="ORF">DPMN_176722</name>
</gene>
<evidence type="ECO:0000313" key="2">
    <source>
        <dbReference type="Proteomes" id="UP000828390"/>
    </source>
</evidence>
<dbReference type="EMBL" id="JAIWYP010000009">
    <property type="protein sequence ID" value="KAH3775321.1"/>
    <property type="molecule type" value="Genomic_DNA"/>
</dbReference>
<reference evidence="1" key="1">
    <citation type="journal article" date="2019" name="bioRxiv">
        <title>The Genome of the Zebra Mussel, Dreissena polymorpha: A Resource for Invasive Species Research.</title>
        <authorList>
            <person name="McCartney M.A."/>
            <person name="Auch B."/>
            <person name="Kono T."/>
            <person name="Mallez S."/>
            <person name="Zhang Y."/>
            <person name="Obille A."/>
            <person name="Becker A."/>
            <person name="Abrahante J.E."/>
            <person name="Garbe J."/>
            <person name="Badalamenti J.P."/>
            <person name="Herman A."/>
            <person name="Mangelson H."/>
            <person name="Liachko I."/>
            <person name="Sullivan S."/>
            <person name="Sone E.D."/>
            <person name="Koren S."/>
            <person name="Silverstein K.A.T."/>
            <person name="Beckman K.B."/>
            <person name="Gohl D.M."/>
        </authorList>
    </citation>
    <scope>NUCLEOTIDE SEQUENCE</scope>
    <source>
        <strain evidence="1">Duluth1</strain>
        <tissue evidence="1">Whole animal</tissue>
    </source>
</reference>
<dbReference type="Proteomes" id="UP000828390">
    <property type="component" value="Unassembled WGS sequence"/>
</dbReference>
<evidence type="ECO:0000313" key="1">
    <source>
        <dbReference type="EMBL" id="KAH3775321.1"/>
    </source>
</evidence>
<name>A0A9D4E8U2_DREPO</name>
<organism evidence="1 2">
    <name type="scientific">Dreissena polymorpha</name>
    <name type="common">Zebra mussel</name>
    <name type="synonym">Mytilus polymorpha</name>
    <dbReference type="NCBI Taxonomy" id="45954"/>
    <lineage>
        <taxon>Eukaryota</taxon>
        <taxon>Metazoa</taxon>
        <taxon>Spiralia</taxon>
        <taxon>Lophotrochozoa</taxon>
        <taxon>Mollusca</taxon>
        <taxon>Bivalvia</taxon>
        <taxon>Autobranchia</taxon>
        <taxon>Heteroconchia</taxon>
        <taxon>Euheterodonta</taxon>
        <taxon>Imparidentia</taxon>
        <taxon>Neoheterodontei</taxon>
        <taxon>Myida</taxon>
        <taxon>Dreissenoidea</taxon>
        <taxon>Dreissenidae</taxon>
        <taxon>Dreissena</taxon>
    </lineage>
</organism>
<dbReference type="AlphaFoldDB" id="A0A9D4E8U2"/>
<sequence>MVKAATGDSLSPFLRGSANWWSLIGTTDVVAGLAGLGRPVAAAVGRWASGETSHSALQPASVLCVALP</sequence>
<reference evidence="1" key="2">
    <citation type="submission" date="2020-11" db="EMBL/GenBank/DDBJ databases">
        <authorList>
            <person name="McCartney M.A."/>
            <person name="Auch B."/>
            <person name="Kono T."/>
            <person name="Mallez S."/>
            <person name="Becker A."/>
            <person name="Gohl D.M."/>
            <person name="Silverstein K.A.T."/>
            <person name="Koren S."/>
            <person name="Bechman K.B."/>
            <person name="Herman A."/>
            <person name="Abrahante J.E."/>
            <person name="Garbe J."/>
        </authorList>
    </citation>
    <scope>NUCLEOTIDE SEQUENCE</scope>
    <source>
        <strain evidence="1">Duluth1</strain>
        <tissue evidence="1">Whole animal</tissue>
    </source>
</reference>
<proteinExistence type="predicted"/>
<keyword evidence="2" id="KW-1185">Reference proteome</keyword>
<comment type="caution">
    <text evidence="1">The sequence shown here is derived from an EMBL/GenBank/DDBJ whole genome shotgun (WGS) entry which is preliminary data.</text>
</comment>
<accession>A0A9D4E8U2</accession>
<protein>
    <submittedName>
        <fullName evidence="1">Uncharacterized protein</fullName>
    </submittedName>
</protein>